<name>A0AAW2EQL5_9HYME</name>
<keyword evidence="1" id="KW-1133">Transmembrane helix</keyword>
<sequence length="199" mass="22956">MFRALRLVEVPIMAVYPLTERDEVRNAEEPCRGKRVKNYLILLGKGLLVFRLFSTFPLLKRDLRATCVSANSVDLAGAKDISTYPSRNVSYPNRKDTFNGRLDSNTVVASPAGLPRPHIKQLQAWRKINASSSRWSLRFRDDYILLKFREPVREWLAFVQFLVFIYSGYMASTSSVLCTARRCGDTRPYLFRSTHRSRV</sequence>
<reference evidence="2 3" key="1">
    <citation type="submission" date="2023-03" db="EMBL/GenBank/DDBJ databases">
        <title>High recombination rates correlate with genetic variation in Cardiocondyla obscurior ants.</title>
        <authorList>
            <person name="Errbii M."/>
        </authorList>
    </citation>
    <scope>NUCLEOTIDE SEQUENCE [LARGE SCALE GENOMIC DNA]</scope>
    <source>
        <strain evidence="2">Alpha-2009</strain>
        <tissue evidence="2">Whole body</tissue>
    </source>
</reference>
<evidence type="ECO:0000256" key="1">
    <source>
        <dbReference type="SAM" id="Phobius"/>
    </source>
</evidence>
<dbReference type="EMBL" id="JADYXP020000019">
    <property type="protein sequence ID" value="KAL0105200.1"/>
    <property type="molecule type" value="Genomic_DNA"/>
</dbReference>
<dbReference type="AlphaFoldDB" id="A0AAW2EQL5"/>
<keyword evidence="1" id="KW-0472">Membrane</keyword>
<keyword evidence="3" id="KW-1185">Reference proteome</keyword>
<keyword evidence="1" id="KW-0812">Transmembrane</keyword>
<organism evidence="2 3">
    <name type="scientific">Cardiocondyla obscurior</name>
    <dbReference type="NCBI Taxonomy" id="286306"/>
    <lineage>
        <taxon>Eukaryota</taxon>
        <taxon>Metazoa</taxon>
        <taxon>Ecdysozoa</taxon>
        <taxon>Arthropoda</taxon>
        <taxon>Hexapoda</taxon>
        <taxon>Insecta</taxon>
        <taxon>Pterygota</taxon>
        <taxon>Neoptera</taxon>
        <taxon>Endopterygota</taxon>
        <taxon>Hymenoptera</taxon>
        <taxon>Apocrita</taxon>
        <taxon>Aculeata</taxon>
        <taxon>Formicoidea</taxon>
        <taxon>Formicidae</taxon>
        <taxon>Myrmicinae</taxon>
        <taxon>Cardiocondyla</taxon>
    </lineage>
</organism>
<gene>
    <name evidence="2" type="ORF">PUN28_016685</name>
</gene>
<proteinExistence type="predicted"/>
<evidence type="ECO:0000313" key="3">
    <source>
        <dbReference type="Proteomes" id="UP001430953"/>
    </source>
</evidence>
<accession>A0AAW2EQL5</accession>
<dbReference type="Proteomes" id="UP001430953">
    <property type="component" value="Unassembled WGS sequence"/>
</dbReference>
<protein>
    <submittedName>
        <fullName evidence="2">Uncharacterized protein</fullName>
    </submittedName>
</protein>
<evidence type="ECO:0000313" key="2">
    <source>
        <dbReference type="EMBL" id="KAL0105200.1"/>
    </source>
</evidence>
<comment type="caution">
    <text evidence="2">The sequence shown here is derived from an EMBL/GenBank/DDBJ whole genome shotgun (WGS) entry which is preliminary data.</text>
</comment>
<feature type="transmembrane region" description="Helical" evidence="1">
    <location>
        <begin position="155"/>
        <end position="172"/>
    </location>
</feature>